<dbReference type="PANTHER" id="PTHR28094">
    <property type="entry name" value="MEIOTICALLY UP-REGULATED GENE 113 PROTEIN"/>
    <property type="match status" value="1"/>
</dbReference>
<dbReference type="Proteomes" id="UP001172673">
    <property type="component" value="Unassembled WGS sequence"/>
</dbReference>
<feature type="compositionally biased region" description="Polar residues" evidence="1">
    <location>
        <begin position="358"/>
        <end position="384"/>
    </location>
</feature>
<keyword evidence="4" id="KW-1185">Reference proteome</keyword>
<dbReference type="Pfam" id="PF10544">
    <property type="entry name" value="T5orf172"/>
    <property type="match status" value="1"/>
</dbReference>
<evidence type="ECO:0000313" key="3">
    <source>
        <dbReference type="EMBL" id="KAJ9608054.1"/>
    </source>
</evidence>
<feature type="region of interest" description="Disordered" evidence="1">
    <location>
        <begin position="352"/>
        <end position="384"/>
    </location>
</feature>
<dbReference type="AlphaFoldDB" id="A0AA39CH33"/>
<dbReference type="EMBL" id="JAPDRK010000010">
    <property type="protein sequence ID" value="KAJ9608054.1"/>
    <property type="molecule type" value="Genomic_DNA"/>
</dbReference>
<feature type="domain" description="Bacteriophage T5 Orf172 DNA-binding" evidence="2">
    <location>
        <begin position="205"/>
        <end position="295"/>
    </location>
</feature>
<dbReference type="PANTHER" id="PTHR28094:SF1">
    <property type="entry name" value="MEIOTICALLY UP-REGULATED GENE 113 PROTEIN"/>
    <property type="match status" value="1"/>
</dbReference>
<sequence length="438" mass="49512">MAHLQHATQFPFIDELLPAEKKQCSYWLSKGRPCSRVVKLDPATAERLREELISARAPESPSSTNIRSSLIEEMIQRFSCWQHRPMLLPGTSKGREIRRRWREQLEHSAPEPSVIGRKANTSLPEATERLNIPPSIHGVTPRYNTRSTRRVDPSEVKGAAIADHAPMEEFLPMKQPGKTVAQKLSAGPVSDYARRKRHLYVFVRLSSPGYSKIGASVDIEKRLIEWSRSCAYQPVLRHHCFDVPCTLFIEGLIHCELLPHWRREIQCKHNPNCTKQHREWFHVSHETAAGVMDRWVKWMKIAEPYDASYQLKPEWRSIVQNMEGNGILVSSQRLLDAMETLHVDVATPSADERAAVPTDSSTSRSWLNKTSEVPTNTTMPLQPTTGVTDAAKLLSTVANIISSLRPEQRHQLPALLDQHTLNRTLMSVPAPVPIAAAA</sequence>
<reference evidence="3" key="1">
    <citation type="submission" date="2022-10" db="EMBL/GenBank/DDBJ databases">
        <title>Culturing micro-colonial fungi from biological soil crusts in the Mojave desert and describing Neophaeococcomyces mojavensis, and introducing the new genera and species Taxawa tesnikishii.</title>
        <authorList>
            <person name="Kurbessoian T."/>
            <person name="Stajich J.E."/>
        </authorList>
    </citation>
    <scope>NUCLEOTIDE SEQUENCE</scope>
    <source>
        <strain evidence="3">TK_41</strain>
    </source>
</reference>
<evidence type="ECO:0000259" key="2">
    <source>
        <dbReference type="SMART" id="SM00974"/>
    </source>
</evidence>
<comment type="caution">
    <text evidence="3">The sequence shown here is derived from an EMBL/GenBank/DDBJ whole genome shotgun (WGS) entry which is preliminary data.</text>
</comment>
<evidence type="ECO:0000256" key="1">
    <source>
        <dbReference type="SAM" id="MobiDB-lite"/>
    </source>
</evidence>
<dbReference type="SMART" id="SM00974">
    <property type="entry name" value="T5orf172"/>
    <property type="match status" value="1"/>
</dbReference>
<evidence type="ECO:0000313" key="4">
    <source>
        <dbReference type="Proteomes" id="UP001172673"/>
    </source>
</evidence>
<dbReference type="InterPro" id="IPR053006">
    <property type="entry name" value="Meiosis_regulatory"/>
</dbReference>
<accession>A0AA39CH33</accession>
<organism evidence="3 4">
    <name type="scientific">Cladophialophora chaetospira</name>
    <dbReference type="NCBI Taxonomy" id="386627"/>
    <lineage>
        <taxon>Eukaryota</taxon>
        <taxon>Fungi</taxon>
        <taxon>Dikarya</taxon>
        <taxon>Ascomycota</taxon>
        <taxon>Pezizomycotina</taxon>
        <taxon>Eurotiomycetes</taxon>
        <taxon>Chaetothyriomycetidae</taxon>
        <taxon>Chaetothyriales</taxon>
        <taxon>Herpotrichiellaceae</taxon>
        <taxon>Cladophialophora</taxon>
    </lineage>
</organism>
<gene>
    <name evidence="3" type="ORF">H2200_007042</name>
</gene>
<feature type="region of interest" description="Disordered" evidence="1">
    <location>
        <begin position="131"/>
        <end position="153"/>
    </location>
</feature>
<proteinExistence type="predicted"/>
<protein>
    <recommendedName>
        <fullName evidence="2">Bacteriophage T5 Orf172 DNA-binding domain-containing protein</fullName>
    </recommendedName>
</protein>
<name>A0AA39CH33_9EURO</name>
<dbReference type="InterPro" id="IPR018306">
    <property type="entry name" value="Phage_T5_Orf172_DNA-bd"/>
</dbReference>